<evidence type="ECO:0000313" key="1">
    <source>
        <dbReference type="EMBL" id="CUU40159.1"/>
    </source>
</evidence>
<evidence type="ECO:0000313" key="3">
    <source>
        <dbReference type="Proteomes" id="UP000029925"/>
    </source>
</evidence>
<dbReference type="EMBL" id="JRPF02000004">
    <property type="protein sequence ID" value="TLD78595.1"/>
    <property type="molecule type" value="Genomic_DNA"/>
</dbReference>
<dbReference type="RefSeq" id="WP_034326073.1">
    <property type="nucleotide sequence ID" value="NZ_CAJTQN010000003.1"/>
</dbReference>
<organism evidence="1 4">
    <name type="scientific">Helicobacter typhlonius</name>
    <dbReference type="NCBI Taxonomy" id="76936"/>
    <lineage>
        <taxon>Bacteria</taxon>
        <taxon>Pseudomonadati</taxon>
        <taxon>Campylobacterota</taxon>
        <taxon>Epsilonproteobacteria</taxon>
        <taxon>Campylobacterales</taxon>
        <taxon>Helicobacteraceae</taxon>
        <taxon>Helicobacter</taxon>
    </lineage>
</organism>
<dbReference type="KEGG" id="hty:BN2458_PEG1274"/>
<evidence type="ECO:0000313" key="4">
    <source>
        <dbReference type="Proteomes" id="UP000064525"/>
    </source>
</evidence>
<protein>
    <submittedName>
        <fullName evidence="1">Uncharacterized protein</fullName>
    </submittedName>
</protein>
<dbReference type="OrthoDB" id="5339222at2"/>
<name>A0A099UGH3_9HELI</name>
<sequence length="188" mass="22011">MDIKGILEQCGIYTRIVPCELEVAFSKIDESNKMACDREFVALSQYRYGSIMQWLNKNKSKNRTQDTDEVLLELLVELYQKVENIEQMLRNKTTQYLPLDFGGVADFVGHSVLCMPQDVFEEGAEYYMRIFLPVFPQRYIGIFGSAIHNRIIKFERMHYNDTGDFDNFVAQMERLSILNAKKIYTTEE</sequence>
<gene>
    <name evidence="1" type="ORF">BN2458_PEG1274</name>
    <name evidence="2" type="ORF">LS75_004560</name>
</gene>
<keyword evidence="3" id="KW-1185">Reference proteome</keyword>
<dbReference type="AlphaFoldDB" id="A0A099UGH3"/>
<dbReference type="STRING" id="76936.BN2458_PEG1274"/>
<reference evidence="4" key="3">
    <citation type="submission" date="2015-11" db="EMBL/GenBank/DDBJ databases">
        <authorList>
            <person name="Anvar S.Y."/>
        </authorList>
    </citation>
    <scope>NUCLEOTIDE SEQUENCE [LARGE SCALE GENOMIC DNA]</scope>
</reference>
<accession>A0A099UGH3</accession>
<dbReference type="EMBL" id="LN907858">
    <property type="protein sequence ID" value="CUU40159.1"/>
    <property type="molecule type" value="Genomic_DNA"/>
</dbReference>
<proteinExistence type="predicted"/>
<reference evidence="2 3" key="1">
    <citation type="journal article" date="2014" name="Genome Announc.">
        <title>Draft genome sequences of eight enterohepatic helicobacter species isolated from both laboratory and wild rodents.</title>
        <authorList>
            <person name="Sheh A."/>
            <person name="Shen Z."/>
            <person name="Fox J.G."/>
        </authorList>
    </citation>
    <scope>NUCLEOTIDE SEQUENCE [LARGE SCALE GENOMIC DNA]</scope>
    <source>
        <strain evidence="2 3">MIT 98-6810</strain>
    </source>
</reference>
<dbReference type="Proteomes" id="UP000064525">
    <property type="component" value="Chromosome I"/>
</dbReference>
<evidence type="ECO:0000313" key="2">
    <source>
        <dbReference type="EMBL" id="TLD78595.1"/>
    </source>
</evidence>
<reference evidence="1" key="2">
    <citation type="submission" date="2015-11" db="EMBL/GenBank/DDBJ databases">
        <authorList>
            <person name="Zhang Y."/>
            <person name="Guo Z."/>
        </authorList>
    </citation>
    <scope>NUCLEOTIDE SEQUENCE</scope>
    <source>
        <strain evidence="1">1</strain>
    </source>
</reference>
<dbReference type="Proteomes" id="UP000029925">
    <property type="component" value="Unassembled WGS sequence"/>
</dbReference>
<dbReference type="PATRIC" id="fig|76936.10.peg.1244"/>
<dbReference type="GeneID" id="78151470"/>